<sequence length="320" mass="35175">MPRLPFPLSSFLLNLNLLSRLPPCEVGMIVDKGVDFPQEIDAALKTYGESMWFFREQAGVTTTRALNTYSGDHRDFQYLTPRRRITPCDLTGTPLFRPTTLHFICSPARAAVIMSQVSQVEGWSPVSIYEPIPYRCVPEELPALRNLLPLISVLSPNAEEALSLLSVPLPPTKSSIERACHSFLDFGLGPGGTGWVIIRSGSLGAYVACRSQPGAWIDAYWRTDERVVDVTGAGNSFLGGLAAGLVLTNGDVFEGMCCPNGMHLDMCKPINRSNNQPCFTRQYRHPTPSNSTVCLSSLDHRAMFRGRSGMAIHHGEDCKS</sequence>
<protein>
    <submittedName>
        <fullName evidence="1">Ribokinase-like protein</fullName>
    </submittedName>
</protein>
<accession>A0ACC0UFZ1</accession>
<comment type="caution">
    <text evidence="1">The sequence shown here is derived from an EMBL/GenBank/DDBJ whole genome shotgun (WGS) entry which is preliminary data.</text>
</comment>
<gene>
    <name evidence="1" type="ORF">F5148DRAFT_1179382</name>
</gene>
<dbReference type="EMBL" id="JAGFNK010000042">
    <property type="protein sequence ID" value="KAI9510441.1"/>
    <property type="molecule type" value="Genomic_DNA"/>
</dbReference>
<evidence type="ECO:0000313" key="2">
    <source>
        <dbReference type="Proteomes" id="UP001207468"/>
    </source>
</evidence>
<name>A0ACC0UFZ1_9AGAM</name>
<organism evidence="1 2">
    <name type="scientific">Russula earlei</name>
    <dbReference type="NCBI Taxonomy" id="71964"/>
    <lineage>
        <taxon>Eukaryota</taxon>
        <taxon>Fungi</taxon>
        <taxon>Dikarya</taxon>
        <taxon>Basidiomycota</taxon>
        <taxon>Agaricomycotina</taxon>
        <taxon>Agaricomycetes</taxon>
        <taxon>Russulales</taxon>
        <taxon>Russulaceae</taxon>
        <taxon>Russula</taxon>
    </lineage>
</organism>
<dbReference type="Proteomes" id="UP001207468">
    <property type="component" value="Unassembled WGS sequence"/>
</dbReference>
<keyword evidence="2" id="KW-1185">Reference proteome</keyword>
<evidence type="ECO:0000313" key="1">
    <source>
        <dbReference type="EMBL" id="KAI9510441.1"/>
    </source>
</evidence>
<reference evidence="1" key="1">
    <citation type="submission" date="2021-03" db="EMBL/GenBank/DDBJ databases">
        <title>Evolutionary priming and transition to the ectomycorrhizal habit in an iconic lineage of mushroom-forming fungi: is preadaptation a requirement?</title>
        <authorList>
            <consortium name="DOE Joint Genome Institute"/>
            <person name="Looney B.P."/>
            <person name="Miyauchi S."/>
            <person name="Morin E."/>
            <person name="Drula E."/>
            <person name="Courty P.E."/>
            <person name="Chicoki N."/>
            <person name="Fauchery L."/>
            <person name="Kohler A."/>
            <person name="Kuo A."/>
            <person name="LaButti K."/>
            <person name="Pangilinan J."/>
            <person name="Lipzen A."/>
            <person name="Riley R."/>
            <person name="Andreopoulos W."/>
            <person name="He G."/>
            <person name="Johnson J."/>
            <person name="Barry K.W."/>
            <person name="Grigoriev I.V."/>
            <person name="Nagy L."/>
            <person name="Hibbett D."/>
            <person name="Henrissat B."/>
            <person name="Matheny P.B."/>
            <person name="Labbe J."/>
            <person name="Martin A.F."/>
        </authorList>
    </citation>
    <scope>NUCLEOTIDE SEQUENCE</scope>
    <source>
        <strain evidence="1">BPL698</strain>
    </source>
</reference>
<proteinExistence type="predicted"/>